<dbReference type="EMBL" id="QSQN01000003">
    <property type="protein sequence ID" value="RGK42386.1"/>
    <property type="molecule type" value="Genomic_DNA"/>
</dbReference>
<evidence type="ECO:0000256" key="6">
    <source>
        <dbReference type="ARBA" id="ARBA00023136"/>
    </source>
</evidence>
<dbReference type="InterPro" id="IPR000620">
    <property type="entry name" value="EamA_dom"/>
</dbReference>
<dbReference type="RefSeq" id="WP_117687591.1">
    <property type="nucleotide sequence ID" value="NZ_CATWTA010000002.1"/>
</dbReference>
<dbReference type="Proteomes" id="UP000260793">
    <property type="component" value="Unassembled WGS sequence"/>
</dbReference>
<keyword evidence="5 7" id="KW-1133">Transmembrane helix</keyword>
<evidence type="ECO:0000313" key="9">
    <source>
        <dbReference type="EMBL" id="RGK42386.1"/>
    </source>
</evidence>
<dbReference type="EMBL" id="QRHG01000055">
    <property type="protein sequence ID" value="RHF56041.1"/>
    <property type="molecule type" value="Genomic_DNA"/>
</dbReference>
<feature type="transmembrane region" description="Helical" evidence="7">
    <location>
        <begin position="82"/>
        <end position="102"/>
    </location>
</feature>
<evidence type="ECO:0000313" key="11">
    <source>
        <dbReference type="Proteomes" id="UP000260793"/>
    </source>
</evidence>
<feature type="domain" description="EamA" evidence="8">
    <location>
        <begin position="8"/>
        <end position="152"/>
    </location>
</feature>
<feature type="transmembrane region" description="Helical" evidence="7">
    <location>
        <begin position="138"/>
        <end position="159"/>
    </location>
</feature>
<comment type="caution">
    <text evidence="9">The sequence shown here is derived from an EMBL/GenBank/DDBJ whole genome shotgun (WGS) entry which is preliminary data.</text>
</comment>
<keyword evidence="3" id="KW-1003">Cell membrane</keyword>
<keyword evidence="6 7" id="KW-0472">Membrane</keyword>
<feature type="transmembrane region" description="Helical" evidence="7">
    <location>
        <begin position="191"/>
        <end position="211"/>
    </location>
</feature>
<proteinExistence type="inferred from homology"/>
<evidence type="ECO:0000313" key="10">
    <source>
        <dbReference type="EMBL" id="RHF56041.1"/>
    </source>
</evidence>
<dbReference type="Pfam" id="PF00892">
    <property type="entry name" value="EamA"/>
    <property type="match status" value="2"/>
</dbReference>
<evidence type="ECO:0000259" key="8">
    <source>
        <dbReference type="Pfam" id="PF00892"/>
    </source>
</evidence>
<feature type="domain" description="EamA" evidence="8">
    <location>
        <begin position="162"/>
        <end position="294"/>
    </location>
</feature>
<dbReference type="Gene3D" id="1.10.3730.20">
    <property type="match status" value="1"/>
</dbReference>
<organism evidence="9 11">
    <name type="scientific">[Ruminococcus] lactaris</name>
    <dbReference type="NCBI Taxonomy" id="46228"/>
    <lineage>
        <taxon>Bacteria</taxon>
        <taxon>Bacillati</taxon>
        <taxon>Bacillota</taxon>
        <taxon>Clostridia</taxon>
        <taxon>Lachnospirales</taxon>
        <taxon>Lachnospiraceae</taxon>
        <taxon>Mediterraneibacter</taxon>
    </lineage>
</organism>
<feature type="transmembrane region" description="Helical" evidence="7">
    <location>
        <begin position="165"/>
        <end position="184"/>
    </location>
</feature>
<dbReference type="PANTHER" id="PTHR42920:SF5">
    <property type="entry name" value="EAMA DOMAIN-CONTAINING PROTEIN"/>
    <property type="match status" value="1"/>
</dbReference>
<evidence type="ECO:0000256" key="5">
    <source>
        <dbReference type="ARBA" id="ARBA00022989"/>
    </source>
</evidence>
<name>A0A3E4LYF1_9FIRM</name>
<evidence type="ECO:0000256" key="7">
    <source>
        <dbReference type="SAM" id="Phobius"/>
    </source>
</evidence>
<dbReference type="PANTHER" id="PTHR42920">
    <property type="entry name" value="OS03G0707200 PROTEIN-RELATED"/>
    <property type="match status" value="1"/>
</dbReference>
<feature type="transmembrane region" description="Helical" evidence="7">
    <location>
        <begin position="223"/>
        <end position="241"/>
    </location>
</feature>
<dbReference type="Proteomes" id="UP000284902">
    <property type="component" value="Unassembled WGS sequence"/>
</dbReference>
<sequence>MDKRKLSNMLLILTALIWGSAFVAQSIGMEYIGPFTFGAVRSILGGLTLLPVIFFRKKKSQANKEKAEPDEKKEKNEQRKTLLAGGICCGICLTIGSMAQQIGLQYTTAGKGGFITALYILIVPLLGLAFGRKAGKKVWCGVILAVVGMYFLCVKDGFSISKGDWIILAGSFAFAGHILVIDYFSPKVDGVCLSCLQFFICGMICAIPMLVSEQPTVNAVLVSWRPIVYAGVLSSGVGYTLQIIAQKNTDPTVASLLMSLESVFAVLAGWVILGERLSVREFVGCVLVFSAVIIAQLPERKAVSSGNRTVSE</sequence>
<dbReference type="GO" id="GO:0005886">
    <property type="term" value="C:plasma membrane"/>
    <property type="evidence" value="ECO:0007669"/>
    <property type="project" value="UniProtKB-SubCell"/>
</dbReference>
<keyword evidence="4 7" id="KW-0812">Transmembrane</keyword>
<comment type="similarity">
    <text evidence="2">Belongs to the EamA transporter family.</text>
</comment>
<dbReference type="SUPFAM" id="SSF103481">
    <property type="entry name" value="Multidrug resistance efflux transporter EmrE"/>
    <property type="match status" value="2"/>
</dbReference>
<evidence type="ECO:0000256" key="3">
    <source>
        <dbReference type="ARBA" id="ARBA00022475"/>
    </source>
</evidence>
<accession>A0A3E4LYF1</accession>
<comment type="subcellular location">
    <subcellularLocation>
        <location evidence="1">Cell membrane</location>
        <topology evidence="1">Multi-pass membrane protein</topology>
    </subcellularLocation>
</comment>
<protein>
    <submittedName>
        <fullName evidence="9">DMT family transporter</fullName>
    </submittedName>
</protein>
<evidence type="ECO:0000256" key="2">
    <source>
        <dbReference type="ARBA" id="ARBA00007362"/>
    </source>
</evidence>
<evidence type="ECO:0000256" key="4">
    <source>
        <dbReference type="ARBA" id="ARBA00022692"/>
    </source>
</evidence>
<dbReference type="AlphaFoldDB" id="A0A3E4LYF1"/>
<feature type="transmembrane region" description="Helical" evidence="7">
    <location>
        <begin position="114"/>
        <end position="131"/>
    </location>
</feature>
<evidence type="ECO:0000256" key="1">
    <source>
        <dbReference type="ARBA" id="ARBA00004651"/>
    </source>
</evidence>
<gene>
    <name evidence="10" type="ORF">DW672_13130</name>
    <name evidence="9" type="ORF">DXD17_01435</name>
</gene>
<feature type="transmembrane region" description="Helical" evidence="7">
    <location>
        <begin position="253"/>
        <end position="273"/>
    </location>
</feature>
<evidence type="ECO:0000313" key="12">
    <source>
        <dbReference type="Proteomes" id="UP000284902"/>
    </source>
</evidence>
<dbReference type="InterPro" id="IPR037185">
    <property type="entry name" value="EmrE-like"/>
</dbReference>
<feature type="transmembrane region" description="Helical" evidence="7">
    <location>
        <begin position="36"/>
        <end position="55"/>
    </location>
</feature>
<dbReference type="InterPro" id="IPR051258">
    <property type="entry name" value="Diverse_Substrate_Transporter"/>
</dbReference>
<reference evidence="11 12" key="1">
    <citation type="submission" date="2018-08" db="EMBL/GenBank/DDBJ databases">
        <title>A genome reference for cultivated species of the human gut microbiota.</title>
        <authorList>
            <person name="Zou Y."/>
            <person name="Xue W."/>
            <person name="Luo G."/>
        </authorList>
    </citation>
    <scope>NUCLEOTIDE SEQUENCE [LARGE SCALE GENOMIC DNA]</scope>
    <source>
        <strain evidence="10 12">AM25-1LB</strain>
        <strain evidence="9 11">TF11-7</strain>
    </source>
</reference>